<evidence type="ECO:0000256" key="1">
    <source>
        <dbReference type="ARBA" id="ARBA00007692"/>
    </source>
</evidence>
<sequence>MFQAMSKSFLCPQNVVLGFITTNPKFDPLSQKHSSFPNSLRFRYCTITATTASESNSESQPFAVSYLINNFGFSTESALQAFNNKQVRFNSIEKPNSVIKFFKNHGFSDSDIRTIIRKEPWLLSSEPHNAILSKFEFFLSKGVSSSDIVSLLTAYPAILQNGLEKRIIPLFVLFRKFLTTNKDAVVCLIIHSDVLAKYPNDFIFSNINLMSDFGVCDSAIANVLQNRPSIFGSNDLIKSLEEVKGLGFNPSTTTFGTALMAKKCKLWNQKVDVFKKWGWSDEDLFQTFRSYPNLMLFSIDKVNLVMSFWVNQLGWNSLELAKLPHMFGYSLHKRIIPRASVLQFLLMKGLREENASLVHPFAYPEKLFLRKFVFSFEAESDYLLKLYEEKMELAYTEESNDMPLTK</sequence>
<evidence type="ECO:0000313" key="4">
    <source>
        <dbReference type="EMBL" id="GAU45532.1"/>
    </source>
</evidence>
<dbReference type="FunFam" id="1.25.70.10:FF:000001">
    <property type="entry name" value="Mitochondrial transcription termination factor-like"/>
    <property type="match status" value="1"/>
</dbReference>
<name>A0A2Z6P9E2_TRISU</name>
<gene>
    <name evidence="4" type="ORF">TSUD_400790</name>
</gene>
<evidence type="ECO:0000256" key="2">
    <source>
        <dbReference type="ARBA" id="ARBA00022472"/>
    </source>
</evidence>
<evidence type="ECO:0000256" key="3">
    <source>
        <dbReference type="ARBA" id="ARBA00022946"/>
    </source>
</evidence>
<dbReference type="InterPro" id="IPR003690">
    <property type="entry name" value="MTERF"/>
</dbReference>
<keyword evidence="5" id="KW-1185">Reference proteome</keyword>
<dbReference type="Pfam" id="PF02536">
    <property type="entry name" value="mTERF"/>
    <property type="match status" value="2"/>
</dbReference>
<dbReference type="GO" id="GO:0006353">
    <property type="term" value="P:DNA-templated transcription termination"/>
    <property type="evidence" value="ECO:0007669"/>
    <property type="project" value="UniProtKB-KW"/>
</dbReference>
<reference evidence="5" key="1">
    <citation type="journal article" date="2017" name="Front. Plant Sci.">
        <title>Climate Clever Clovers: New Paradigm to Reduce the Environmental Footprint of Ruminants by Breeding Low Methanogenic Forages Utilizing Haplotype Variation.</title>
        <authorList>
            <person name="Kaur P."/>
            <person name="Appels R."/>
            <person name="Bayer P.E."/>
            <person name="Keeble-Gagnere G."/>
            <person name="Wang J."/>
            <person name="Hirakawa H."/>
            <person name="Shirasawa K."/>
            <person name="Vercoe P."/>
            <person name="Stefanova K."/>
            <person name="Durmic Z."/>
            <person name="Nichols P."/>
            <person name="Revell C."/>
            <person name="Isobe S.N."/>
            <person name="Edwards D."/>
            <person name="Erskine W."/>
        </authorList>
    </citation>
    <scope>NUCLEOTIDE SEQUENCE [LARGE SCALE GENOMIC DNA]</scope>
    <source>
        <strain evidence="5">cv. Daliak</strain>
    </source>
</reference>
<dbReference type="Gene3D" id="1.25.70.10">
    <property type="entry name" value="Transcription termination factor 3, mitochondrial"/>
    <property type="match status" value="1"/>
</dbReference>
<keyword evidence="2" id="KW-0806">Transcription termination</keyword>
<dbReference type="OrthoDB" id="637682at2759"/>
<keyword evidence="3" id="KW-0809">Transit peptide</keyword>
<dbReference type="AlphaFoldDB" id="A0A2Z6P9E2"/>
<protein>
    <recommendedName>
        <fullName evidence="6">mTERF protein</fullName>
    </recommendedName>
</protein>
<evidence type="ECO:0000313" key="5">
    <source>
        <dbReference type="Proteomes" id="UP000242715"/>
    </source>
</evidence>
<dbReference type="EMBL" id="DF974130">
    <property type="protein sequence ID" value="GAU45532.1"/>
    <property type="molecule type" value="Genomic_DNA"/>
</dbReference>
<organism evidence="4 5">
    <name type="scientific">Trifolium subterraneum</name>
    <name type="common">Subterranean clover</name>
    <dbReference type="NCBI Taxonomy" id="3900"/>
    <lineage>
        <taxon>Eukaryota</taxon>
        <taxon>Viridiplantae</taxon>
        <taxon>Streptophyta</taxon>
        <taxon>Embryophyta</taxon>
        <taxon>Tracheophyta</taxon>
        <taxon>Spermatophyta</taxon>
        <taxon>Magnoliopsida</taxon>
        <taxon>eudicotyledons</taxon>
        <taxon>Gunneridae</taxon>
        <taxon>Pentapetalae</taxon>
        <taxon>rosids</taxon>
        <taxon>fabids</taxon>
        <taxon>Fabales</taxon>
        <taxon>Fabaceae</taxon>
        <taxon>Papilionoideae</taxon>
        <taxon>50 kb inversion clade</taxon>
        <taxon>NPAAA clade</taxon>
        <taxon>Hologalegina</taxon>
        <taxon>IRL clade</taxon>
        <taxon>Trifolieae</taxon>
        <taxon>Trifolium</taxon>
    </lineage>
</organism>
<keyword evidence="2" id="KW-0805">Transcription regulation</keyword>
<comment type="similarity">
    <text evidence="1">Belongs to the mTERF family.</text>
</comment>
<dbReference type="PANTHER" id="PTHR13068:SF91">
    <property type="entry name" value="TRANSCRIPTION TERMINATION FACTOR FAMILY PROTEIN"/>
    <property type="match status" value="1"/>
</dbReference>
<dbReference type="InterPro" id="IPR038538">
    <property type="entry name" value="MTERF_sf"/>
</dbReference>
<dbReference type="PANTHER" id="PTHR13068">
    <property type="entry name" value="CGI-12 PROTEIN-RELATED"/>
    <property type="match status" value="1"/>
</dbReference>
<dbReference type="SMART" id="SM00733">
    <property type="entry name" value="Mterf"/>
    <property type="match status" value="5"/>
</dbReference>
<dbReference type="Proteomes" id="UP000242715">
    <property type="component" value="Unassembled WGS sequence"/>
</dbReference>
<proteinExistence type="inferred from homology"/>
<dbReference type="GO" id="GO:0003676">
    <property type="term" value="F:nucleic acid binding"/>
    <property type="evidence" value="ECO:0007669"/>
    <property type="project" value="InterPro"/>
</dbReference>
<keyword evidence="2" id="KW-0804">Transcription</keyword>
<accession>A0A2Z6P9E2</accession>
<evidence type="ECO:0008006" key="6">
    <source>
        <dbReference type="Google" id="ProtNLM"/>
    </source>
</evidence>